<evidence type="ECO:0000256" key="1">
    <source>
        <dbReference type="SAM" id="MobiDB-lite"/>
    </source>
</evidence>
<feature type="region of interest" description="Disordered" evidence="1">
    <location>
        <begin position="28"/>
        <end position="59"/>
    </location>
</feature>
<evidence type="ECO:0000313" key="2">
    <source>
        <dbReference type="EMBL" id="KAK6757656.1"/>
    </source>
</evidence>
<comment type="caution">
    <text evidence="2">The sequence shown here is derived from an EMBL/GenBank/DDBJ whole genome shotgun (WGS) entry which is preliminary data.</text>
</comment>
<gene>
    <name evidence="2" type="primary">Necator_chrV.g20249</name>
    <name evidence="2" type="ORF">RB195_015457</name>
</gene>
<protein>
    <submittedName>
        <fullName evidence="2">Uncharacterized protein</fullName>
    </submittedName>
</protein>
<name>A0ABR1E4T1_NECAM</name>
<feature type="compositionally biased region" description="Basic and acidic residues" evidence="1">
    <location>
        <begin position="28"/>
        <end position="52"/>
    </location>
</feature>
<proteinExistence type="predicted"/>
<accession>A0ABR1E4T1</accession>
<sequence length="92" mass="10429">MPPRITTVCSAHSTDNFSYKKGLRWELSRRQQQDRNNESKSKARRSYAEETSRFLSSTSSEELVGFELEGHLAANGFLHSGGERGPKDIRRG</sequence>
<dbReference type="EMBL" id="JAVFWL010000005">
    <property type="protein sequence ID" value="KAK6757656.1"/>
    <property type="molecule type" value="Genomic_DNA"/>
</dbReference>
<keyword evidence="3" id="KW-1185">Reference proteome</keyword>
<dbReference type="Proteomes" id="UP001303046">
    <property type="component" value="Unassembled WGS sequence"/>
</dbReference>
<organism evidence="2 3">
    <name type="scientific">Necator americanus</name>
    <name type="common">Human hookworm</name>
    <dbReference type="NCBI Taxonomy" id="51031"/>
    <lineage>
        <taxon>Eukaryota</taxon>
        <taxon>Metazoa</taxon>
        <taxon>Ecdysozoa</taxon>
        <taxon>Nematoda</taxon>
        <taxon>Chromadorea</taxon>
        <taxon>Rhabditida</taxon>
        <taxon>Rhabditina</taxon>
        <taxon>Rhabditomorpha</taxon>
        <taxon>Strongyloidea</taxon>
        <taxon>Ancylostomatidae</taxon>
        <taxon>Bunostominae</taxon>
        <taxon>Necator</taxon>
    </lineage>
</organism>
<reference evidence="2 3" key="1">
    <citation type="submission" date="2023-08" db="EMBL/GenBank/DDBJ databases">
        <title>A Necator americanus chromosomal reference genome.</title>
        <authorList>
            <person name="Ilik V."/>
            <person name="Petrzelkova K.J."/>
            <person name="Pardy F."/>
            <person name="Fuh T."/>
            <person name="Niatou-Singa F.S."/>
            <person name="Gouil Q."/>
            <person name="Baker L."/>
            <person name="Ritchie M.E."/>
            <person name="Jex A.R."/>
            <person name="Gazzola D."/>
            <person name="Li H."/>
            <person name="Toshio Fujiwara R."/>
            <person name="Zhan B."/>
            <person name="Aroian R.V."/>
            <person name="Pafco B."/>
            <person name="Schwarz E.M."/>
        </authorList>
    </citation>
    <scope>NUCLEOTIDE SEQUENCE [LARGE SCALE GENOMIC DNA]</scope>
    <source>
        <strain evidence="2 3">Aroian</strain>
        <tissue evidence="2">Whole animal</tissue>
    </source>
</reference>
<evidence type="ECO:0000313" key="3">
    <source>
        <dbReference type="Proteomes" id="UP001303046"/>
    </source>
</evidence>